<sequence length="848" mass="93034">MEDMRRAEAELLVDPSFFTQLVDKIENVEHVEILPKKMRATNELSSYRYEAVVHIRVEDECPRTIHQIHEFAWINFQPEKLNRKSLTELLKSKVSTSTVVAVGNIPPSKSGHMSHVVTLLSDQVNSQDDFAWLSAPHNDASMSAVDLVDVAREAGYRVDLSWAPSAGAWTPSSTTKNGVHKPLCNNPLQRQIEPELNRSLKAQLPSYVIPSTITILDKIPLNDNGKIDRRALEASIPSRAQGRTADEQPVSEAEGHIRDMWGEVLDVEPAKIGLGDSFFQIGGDSIAAMKLVGRARKAGVTLTVRRLLQHPKLQDLPADMDSTTPLLDPDRESTSYTQLPTTPLLNAQDEAEQQYSRPKLQILLLCYARLMEPIAFFSIFPYIAQMTQHNGNLPESDIGFYSGLFESLFSGVQTLTLFYWGSMADRVGGKTMLIWSLLGTTVGTLLFGFSTNLWQMGLVRCFTGMVAGGNVIIRAMIGERCTNETRTQAFSWYCFAGNIALFVGPLIGGALASPVIQYPAIFKGIAFFERYPFSLPGIAVAFLSATCAIVIALFVDEAVEEEGSASDTEPTASSPALSWASIRDLIQAPGVGRMLCSFLHVQFVGSAFMAVNTLTLYTGVSRGGLGFSEHEIAVYMTAQGGAEAVWMLLAFPPLHRRIGTRGMVLLGSVAFPLFFAGYIVMNAFLRDASSTSFLVYRLVLAAMTFIGPAIFLSMTAVQLGLQEVSPSLRTLGTLNAIAESAYCLIKAVVPAVSTTIFAIGVPYSTRVPAGERAFINAHRHSYATSQRPHSQWVQLTLHSWHIAQPKREGGDEDDDAGQYKLGRTTVIGFTRDLCIVKVLKEDDYALCP</sequence>
<comment type="subcellular location">
    <subcellularLocation>
        <location evidence="1">Membrane</location>
        <topology evidence="1">Multi-pass membrane protein</topology>
    </subcellularLocation>
</comment>
<dbReference type="PANTHER" id="PTHR23504">
    <property type="entry name" value="MAJOR FACILITATOR SUPERFAMILY DOMAIN-CONTAINING PROTEIN 10"/>
    <property type="match status" value="1"/>
</dbReference>
<feature type="transmembrane region" description="Helical" evidence="11">
    <location>
        <begin position="693"/>
        <end position="712"/>
    </location>
</feature>
<keyword evidence="3" id="KW-0596">Phosphopantetheine</keyword>
<feature type="transmembrane region" description="Helical" evidence="11">
    <location>
        <begin position="362"/>
        <end position="383"/>
    </location>
</feature>
<dbReference type="InterPro" id="IPR006162">
    <property type="entry name" value="Ppantetheine_attach_site"/>
</dbReference>
<evidence type="ECO:0000256" key="8">
    <source>
        <dbReference type="ARBA" id="ARBA00023136"/>
    </source>
</evidence>
<evidence type="ECO:0000313" key="15">
    <source>
        <dbReference type="Proteomes" id="UP000265631"/>
    </source>
</evidence>
<dbReference type="GO" id="GO:0016020">
    <property type="term" value="C:membrane"/>
    <property type="evidence" value="ECO:0007669"/>
    <property type="project" value="UniProtKB-SubCell"/>
</dbReference>
<feature type="transmembrane region" description="Helical" evidence="11">
    <location>
        <begin position="598"/>
        <end position="620"/>
    </location>
</feature>
<dbReference type="GO" id="GO:0016874">
    <property type="term" value="F:ligase activity"/>
    <property type="evidence" value="ECO:0007669"/>
    <property type="project" value="UniProtKB-KW"/>
</dbReference>
<name>A0A395MAM4_9HYPO</name>
<evidence type="ECO:0000256" key="6">
    <source>
        <dbReference type="ARBA" id="ARBA00022692"/>
    </source>
</evidence>
<dbReference type="Pfam" id="PF07690">
    <property type="entry name" value="MFS_1"/>
    <property type="match status" value="1"/>
</dbReference>
<evidence type="ECO:0000256" key="10">
    <source>
        <dbReference type="SAM" id="MobiDB-lite"/>
    </source>
</evidence>
<evidence type="ECO:0000256" key="2">
    <source>
        <dbReference type="ARBA" id="ARBA00022448"/>
    </source>
</evidence>
<dbReference type="Gene3D" id="3.30.300.30">
    <property type="match status" value="1"/>
</dbReference>
<dbReference type="InterPro" id="IPR020846">
    <property type="entry name" value="MFS_dom"/>
</dbReference>
<keyword evidence="8 11" id="KW-0472">Membrane</keyword>
<keyword evidence="2" id="KW-0813">Transport</keyword>
<feature type="domain" description="Major facilitator superfamily (MFS) profile" evidence="13">
    <location>
        <begin position="361"/>
        <end position="788"/>
    </location>
</feature>
<dbReference type="InterPro" id="IPR036736">
    <property type="entry name" value="ACP-like_sf"/>
</dbReference>
<feature type="transmembrane region" description="Helical" evidence="11">
    <location>
        <begin position="489"/>
        <end position="513"/>
    </location>
</feature>
<keyword evidence="9" id="KW-0325">Glycoprotein</keyword>
<dbReference type="InterPro" id="IPR009081">
    <property type="entry name" value="PP-bd_ACP"/>
</dbReference>
<feature type="transmembrane region" description="Helical" evidence="11">
    <location>
        <begin position="533"/>
        <end position="555"/>
    </location>
</feature>
<dbReference type="GO" id="GO:0022857">
    <property type="term" value="F:transmembrane transporter activity"/>
    <property type="evidence" value="ECO:0007669"/>
    <property type="project" value="InterPro"/>
</dbReference>
<dbReference type="Gene3D" id="1.10.1200.10">
    <property type="entry name" value="ACP-like"/>
    <property type="match status" value="1"/>
</dbReference>
<keyword evidence="6 11" id="KW-0812">Transmembrane</keyword>
<dbReference type="FunFam" id="1.10.1200.10:FF:000005">
    <property type="entry name" value="Nonribosomal peptide synthetase 1"/>
    <property type="match status" value="1"/>
</dbReference>
<keyword evidence="15" id="KW-1185">Reference proteome</keyword>
<evidence type="ECO:0000256" key="4">
    <source>
        <dbReference type="ARBA" id="ARBA00022553"/>
    </source>
</evidence>
<dbReference type="PROSITE" id="PS50850">
    <property type="entry name" value="MFS"/>
    <property type="match status" value="1"/>
</dbReference>
<dbReference type="PROSITE" id="PS00012">
    <property type="entry name" value="PHOSPHOPANTETHEINE"/>
    <property type="match status" value="1"/>
</dbReference>
<dbReference type="EMBL" id="PXXK01000384">
    <property type="protein sequence ID" value="RFN44962.1"/>
    <property type="molecule type" value="Genomic_DNA"/>
</dbReference>
<keyword evidence="7 11" id="KW-1133">Transmembrane helix</keyword>
<gene>
    <name evidence="14" type="ORF">FIE12Z_10804</name>
</gene>
<dbReference type="SUPFAM" id="SSF103473">
    <property type="entry name" value="MFS general substrate transporter"/>
    <property type="match status" value="1"/>
</dbReference>
<proteinExistence type="predicted"/>
<dbReference type="InterPro" id="IPR011701">
    <property type="entry name" value="MFS"/>
</dbReference>
<protein>
    <submittedName>
        <fullName evidence="14">Major facilitator superfamily transporter</fullName>
    </submittedName>
</protein>
<evidence type="ECO:0000259" key="13">
    <source>
        <dbReference type="PROSITE" id="PS50850"/>
    </source>
</evidence>
<dbReference type="SUPFAM" id="SSF56801">
    <property type="entry name" value="Acetyl-CoA synthetase-like"/>
    <property type="match status" value="1"/>
</dbReference>
<evidence type="ECO:0000256" key="1">
    <source>
        <dbReference type="ARBA" id="ARBA00004141"/>
    </source>
</evidence>
<evidence type="ECO:0000256" key="3">
    <source>
        <dbReference type="ARBA" id="ARBA00022450"/>
    </source>
</evidence>
<evidence type="ECO:0000259" key="12">
    <source>
        <dbReference type="PROSITE" id="PS50075"/>
    </source>
</evidence>
<dbReference type="Gene3D" id="1.20.1250.20">
    <property type="entry name" value="MFS general substrate transporter like domains"/>
    <property type="match status" value="1"/>
</dbReference>
<feature type="transmembrane region" description="Helical" evidence="11">
    <location>
        <begin position="663"/>
        <end position="681"/>
    </location>
</feature>
<evidence type="ECO:0000256" key="9">
    <source>
        <dbReference type="ARBA" id="ARBA00023180"/>
    </source>
</evidence>
<dbReference type="AlphaFoldDB" id="A0A395MAM4"/>
<organism evidence="14 15">
    <name type="scientific">Fusarium flagelliforme</name>
    <dbReference type="NCBI Taxonomy" id="2675880"/>
    <lineage>
        <taxon>Eukaryota</taxon>
        <taxon>Fungi</taxon>
        <taxon>Dikarya</taxon>
        <taxon>Ascomycota</taxon>
        <taxon>Pezizomycotina</taxon>
        <taxon>Sordariomycetes</taxon>
        <taxon>Hypocreomycetidae</taxon>
        <taxon>Hypocreales</taxon>
        <taxon>Nectriaceae</taxon>
        <taxon>Fusarium</taxon>
        <taxon>Fusarium incarnatum-equiseti species complex</taxon>
    </lineage>
</organism>
<dbReference type="PROSITE" id="PS50075">
    <property type="entry name" value="CARRIER"/>
    <property type="match status" value="1"/>
</dbReference>
<feature type="region of interest" description="Disordered" evidence="10">
    <location>
        <begin position="233"/>
        <end position="253"/>
    </location>
</feature>
<feature type="domain" description="Carrier" evidence="12">
    <location>
        <begin position="248"/>
        <end position="324"/>
    </location>
</feature>
<dbReference type="Pfam" id="PF00550">
    <property type="entry name" value="PP-binding"/>
    <property type="match status" value="1"/>
</dbReference>
<evidence type="ECO:0000256" key="5">
    <source>
        <dbReference type="ARBA" id="ARBA00022598"/>
    </source>
</evidence>
<evidence type="ECO:0000313" key="14">
    <source>
        <dbReference type="EMBL" id="RFN44962.1"/>
    </source>
</evidence>
<dbReference type="SUPFAM" id="SSF47336">
    <property type="entry name" value="ACP-like"/>
    <property type="match status" value="1"/>
</dbReference>
<comment type="caution">
    <text evidence="14">The sequence shown here is derived from an EMBL/GenBank/DDBJ whole genome shotgun (WGS) entry which is preliminary data.</text>
</comment>
<keyword evidence="5" id="KW-0436">Ligase</keyword>
<accession>A0A395MAM4</accession>
<feature type="transmembrane region" description="Helical" evidence="11">
    <location>
        <begin position="398"/>
        <end position="420"/>
    </location>
</feature>
<dbReference type="PANTHER" id="PTHR23504:SF3">
    <property type="entry name" value="MAJOR FACILITATOR SUPERFAMILY (MFS) PROFILE DOMAIN-CONTAINING PROTEIN"/>
    <property type="match status" value="1"/>
</dbReference>
<dbReference type="InterPro" id="IPR036259">
    <property type="entry name" value="MFS_trans_sf"/>
</dbReference>
<reference evidence="14 15" key="1">
    <citation type="journal article" date="2018" name="PLoS Pathog.">
        <title>Evolution of structural diversity of trichothecenes, a family of toxins produced by plant pathogenic and entomopathogenic fungi.</title>
        <authorList>
            <person name="Proctor R.H."/>
            <person name="McCormick S.P."/>
            <person name="Kim H.S."/>
            <person name="Cardoza R.E."/>
            <person name="Stanley A.M."/>
            <person name="Lindo L."/>
            <person name="Kelly A."/>
            <person name="Brown D.W."/>
            <person name="Lee T."/>
            <person name="Vaughan M.M."/>
            <person name="Alexander N.J."/>
            <person name="Busman M."/>
            <person name="Gutierrez S."/>
        </authorList>
    </citation>
    <scope>NUCLEOTIDE SEQUENCE [LARGE SCALE GENOMIC DNA]</scope>
    <source>
        <strain evidence="14 15">NRRL 13405</strain>
    </source>
</reference>
<evidence type="ECO:0000256" key="7">
    <source>
        <dbReference type="ARBA" id="ARBA00022989"/>
    </source>
</evidence>
<dbReference type="InterPro" id="IPR045851">
    <property type="entry name" value="AMP-bd_C_sf"/>
</dbReference>
<feature type="transmembrane region" description="Helical" evidence="11">
    <location>
        <begin position="457"/>
        <end position="477"/>
    </location>
</feature>
<evidence type="ECO:0000256" key="11">
    <source>
        <dbReference type="SAM" id="Phobius"/>
    </source>
</evidence>
<dbReference type="Proteomes" id="UP000265631">
    <property type="component" value="Unassembled WGS sequence"/>
</dbReference>
<feature type="region of interest" description="Disordered" evidence="10">
    <location>
        <begin position="318"/>
        <end position="339"/>
    </location>
</feature>
<dbReference type="CDD" id="cd17330">
    <property type="entry name" value="MFS_SLC46_TetA_like"/>
    <property type="match status" value="1"/>
</dbReference>
<feature type="transmembrane region" description="Helical" evidence="11">
    <location>
        <begin position="432"/>
        <end position="451"/>
    </location>
</feature>
<keyword evidence="4" id="KW-0597">Phosphoprotein</keyword>
<feature type="transmembrane region" description="Helical" evidence="11">
    <location>
        <begin position="632"/>
        <end position="651"/>
    </location>
</feature>